<sequence>MNGIKPSLAGDRDFEKNHEVDVQVKEGSVEEPAIAAFEIDPEIERRVKRKIDLVVLPIFGFIFMFQYLDKIALSYAVIFGMKTDLNLQGQDYSWCNSIFCKLGILKVRFQRPQALMKSGCHVDFGQFFFEYFAVYLLHVSEYVIEGSIPMVTSYTSFSIALSYQEICWIHHSGMGDCHDVSCGNQELYRVDDWPFLRMSKHRMLRTSRP</sequence>
<evidence type="ECO:0000313" key="2">
    <source>
        <dbReference type="Proteomes" id="UP001241377"/>
    </source>
</evidence>
<accession>A0ACC2WJM5</accession>
<gene>
    <name evidence="1" type="ORF">QFC19_001032</name>
</gene>
<evidence type="ECO:0000313" key="1">
    <source>
        <dbReference type="EMBL" id="KAJ9111673.1"/>
    </source>
</evidence>
<comment type="caution">
    <text evidence="1">The sequence shown here is derived from an EMBL/GenBank/DDBJ whole genome shotgun (WGS) entry which is preliminary data.</text>
</comment>
<organism evidence="1 2">
    <name type="scientific">Naganishia cerealis</name>
    <dbReference type="NCBI Taxonomy" id="610337"/>
    <lineage>
        <taxon>Eukaryota</taxon>
        <taxon>Fungi</taxon>
        <taxon>Dikarya</taxon>
        <taxon>Basidiomycota</taxon>
        <taxon>Agaricomycotina</taxon>
        <taxon>Tremellomycetes</taxon>
        <taxon>Filobasidiales</taxon>
        <taxon>Filobasidiaceae</taxon>
        <taxon>Naganishia</taxon>
    </lineage>
</organism>
<name>A0ACC2WJM5_9TREE</name>
<dbReference type="EMBL" id="JASBWR010000007">
    <property type="protein sequence ID" value="KAJ9111673.1"/>
    <property type="molecule type" value="Genomic_DNA"/>
</dbReference>
<keyword evidence="2" id="KW-1185">Reference proteome</keyword>
<dbReference type="Proteomes" id="UP001241377">
    <property type="component" value="Unassembled WGS sequence"/>
</dbReference>
<protein>
    <submittedName>
        <fullName evidence="1">Uncharacterized protein</fullName>
    </submittedName>
</protein>
<reference evidence="1" key="1">
    <citation type="submission" date="2023-04" db="EMBL/GenBank/DDBJ databases">
        <title>Draft Genome sequencing of Naganishia species isolated from polar environments using Oxford Nanopore Technology.</title>
        <authorList>
            <person name="Leo P."/>
            <person name="Venkateswaran K."/>
        </authorList>
    </citation>
    <scope>NUCLEOTIDE SEQUENCE</scope>
    <source>
        <strain evidence="1">MNA-CCFEE 5261</strain>
    </source>
</reference>
<proteinExistence type="predicted"/>